<comment type="subcellular location">
    <subcellularLocation>
        <location evidence="1 9">Nucleus</location>
    </subcellularLocation>
</comment>
<dbReference type="AlphaFoldDB" id="A0AAJ0FJ40"/>
<evidence type="ECO:0000259" key="11">
    <source>
        <dbReference type="Pfam" id="PF11635"/>
    </source>
</evidence>
<keyword evidence="7 9" id="KW-0539">Nucleus</keyword>
<comment type="caution">
    <text evidence="13">The sequence shown here is derived from an EMBL/GenBank/DDBJ whole genome shotgun (WGS) entry which is preliminary data.</text>
</comment>
<dbReference type="GO" id="GO:0045893">
    <property type="term" value="P:positive regulation of DNA-templated transcription"/>
    <property type="evidence" value="ECO:0007669"/>
    <property type="project" value="TreeGrafter"/>
</dbReference>
<dbReference type="InterPro" id="IPR048339">
    <property type="entry name" value="Mediator_Med16_C"/>
</dbReference>
<proteinExistence type="inferred from homology"/>
<name>A0AAJ0FJ40_9PEZI</name>
<dbReference type="Pfam" id="PF11635">
    <property type="entry name" value="Med16_N"/>
    <property type="match status" value="1"/>
</dbReference>
<dbReference type="EMBL" id="MU839002">
    <property type="protein sequence ID" value="KAK1769512.1"/>
    <property type="molecule type" value="Genomic_DNA"/>
</dbReference>
<dbReference type="InterPro" id="IPR048338">
    <property type="entry name" value="Mediator_Med16"/>
</dbReference>
<protein>
    <recommendedName>
        <fullName evidence="3 9">Mediator of RNA polymerase II transcription subunit 16</fullName>
    </recommendedName>
    <alternativeName>
        <fullName evidence="8 9">Mediator complex subunit 16</fullName>
    </alternativeName>
</protein>
<dbReference type="PANTHER" id="PTHR13224">
    <property type="entry name" value="THYROID HORMONE RECEPTOR-ASSOCIATED PROTEIN-RELATED"/>
    <property type="match status" value="1"/>
</dbReference>
<keyword evidence="14" id="KW-1185">Reference proteome</keyword>
<keyword evidence="5 9" id="KW-0010">Activator</keyword>
<evidence type="ECO:0000313" key="13">
    <source>
        <dbReference type="EMBL" id="KAK1769512.1"/>
    </source>
</evidence>
<evidence type="ECO:0000256" key="1">
    <source>
        <dbReference type="ARBA" id="ARBA00004123"/>
    </source>
</evidence>
<dbReference type="PANTHER" id="PTHR13224:SF6">
    <property type="entry name" value="MEDIATOR OF RNA POLYMERASE II TRANSCRIPTION SUBUNIT 16"/>
    <property type="match status" value="1"/>
</dbReference>
<reference evidence="13" key="1">
    <citation type="submission" date="2023-06" db="EMBL/GenBank/DDBJ databases">
        <title>Genome-scale phylogeny and comparative genomics of the fungal order Sordariales.</title>
        <authorList>
            <consortium name="Lawrence Berkeley National Laboratory"/>
            <person name="Hensen N."/>
            <person name="Bonometti L."/>
            <person name="Westerberg I."/>
            <person name="Brannstrom I.O."/>
            <person name="Guillou S."/>
            <person name="Cros-Aarteil S."/>
            <person name="Calhoun S."/>
            <person name="Haridas S."/>
            <person name="Kuo A."/>
            <person name="Mondo S."/>
            <person name="Pangilinan J."/>
            <person name="Riley R."/>
            <person name="Labutti K."/>
            <person name="Andreopoulos B."/>
            <person name="Lipzen A."/>
            <person name="Chen C."/>
            <person name="Yanf M."/>
            <person name="Daum C."/>
            <person name="Ng V."/>
            <person name="Clum A."/>
            <person name="Steindorff A."/>
            <person name="Ohm R."/>
            <person name="Martin F."/>
            <person name="Silar P."/>
            <person name="Natvig D."/>
            <person name="Lalanne C."/>
            <person name="Gautier V."/>
            <person name="Ament-Velasquez S.L."/>
            <person name="Kruys A."/>
            <person name="Hutchinson M.I."/>
            <person name="Powell A.J."/>
            <person name="Barry K."/>
            <person name="Miller A.N."/>
            <person name="Grigoriev I.V."/>
            <person name="Debuchy R."/>
            <person name="Gladieux P."/>
            <person name="Thoren M.H."/>
            <person name="Johannesson H."/>
        </authorList>
    </citation>
    <scope>NUCLEOTIDE SEQUENCE</scope>
    <source>
        <strain evidence="13">8032-3</strain>
    </source>
</reference>
<gene>
    <name evidence="9" type="primary">MED16</name>
    <name evidence="13" type="ORF">QBC33DRAFT_323914</name>
</gene>
<dbReference type="SUPFAM" id="SSF50978">
    <property type="entry name" value="WD40 repeat-like"/>
    <property type="match status" value="1"/>
</dbReference>
<evidence type="ECO:0000313" key="14">
    <source>
        <dbReference type="Proteomes" id="UP001244011"/>
    </source>
</evidence>
<comment type="similarity">
    <text evidence="2 9">Belongs to the Mediator complex subunit 16 family.</text>
</comment>
<evidence type="ECO:0000256" key="3">
    <source>
        <dbReference type="ARBA" id="ARBA00019614"/>
    </source>
</evidence>
<evidence type="ECO:0000256" key="7">
    <source>
        <dbReference type="ARBA" id="ARBA00023242"/>
    </source>
</evidence>
<keyword evidence="4 9" id="KW-0805">Transcription regulation</keyword>
<sequence>MASAEIPLMLDAAMDVDMDVNVDNALDAMGHPMPANFDLFGDPLRPSIASKRLLQRLDELRTRGCCQGIAWSRQGTIASISKDGRSIDLRFLRCRPETGTWGLSEPTLCSVFSSAIPGCPVTHLAWASTSSPELAVIDSVGRVTILSFSISLNRPYLLRRWDADLVDDLHAVVGCYWLPLGPQGRQYHIMYGPAVYEASNYKYETSIVPAFGPWHPNPTKSSLLCVTTNGLLKLFFSQNNSKIEETTLDLESVTSPDDLITHASLCSDRGTVIIAVATSSKQLKVVRATIQWGLPQSDKQVPHGSVPLNPTLRQKRIAVTSWFQHGPSQSHLDTSMAQLSHMEVLPSALEGAPVGSAPSLSSPLLLTVRSHAAAEHSPYNQDQQSIVDRWEILNEQPQSLHSALEQLGSRATSGSNLPMSRLRKLDSIVIPKIIISIHPMQLGQVICFAFSDGTVQYRHRLTMNEIYNEPNIHKIMTLGQVGFQFAEESPCLQVAFSPTNSSFVQICEDNKIKWNSMKYASEDFDSSMKDISQYAAVVAALSVATSSAAIQQMNYDDILAISRPFAKNPRFSYDWIMEIVRMLKIAVDYSEEAHHDQLVRNNNLQLCLSILNHLGFQGELQPRSFGGKFAMLALNVRNIVILISIASNTPPQMKDKLNPLDEPEVVDALAGCAKWALDLLAWLADCLFNLLGDERFMAILRNQKRFFEMTAYLQSQNDVSLHLLLCSSTRGFLSAACRRLIHLDSLSQRAITYYENKAAAQSVTDPDGTPPRTPWPLYHAYQKVQRFTSGSLVKVAEFDKLLSTLSQEIRSAYQNSLPGLSTQGRPQNPPQGPQTGGTNDPAVKRAQVHCELGMLLAASPPPSFQGVLVNFFDNSLKTFRAKTDPAELFFANYDLLEVDDNRKMLAAKKASGRYVDVFKRFELVADARIGRGAGGSLTAGEGTAAEDVDLQWRRCVRCASVMENVYGQRPGFTFVLAQQRKCSCGGSWGILPKGSLVN</sequence>
<evidence type="ECO:0000259" key="12">
    <source>
        <dbReference type="Pfam" id="PF20719"/>
    </source>
</evidence>
<evidence type="ECO:0000256" key="5">
    <source>
        <dbReference type="ARBA" id="ARBA00023159"/>
    </source>
</evidence>
<dbReference type="Proteomes" id="UP001244011">
    <property type="component" value="Unassembled WGS sequence"/>
</dbReference>
<feature type="region of interest" description="Disordered" evidence="10">
    <location>
        <begin position="816"/>
        <end position="841"/>
    </location>
</feature>
<dbReference type="InterPro" id="IPR036322">
    <property type="entry name" value="WD40_repeat_dom_sf"/>
</dbReference>
<feature type="domain" description="Mediator complex subunit Med16 N-terminal" evidence="11">
    <location>
        <begin position="168"/>
        <end position="486"/>
    </location>
</feature>
<comment type="function">
    <text evidence="9">Component of the Mediator complex, a coactivator involved in the regulated transcription of nearly all RNA polymerase II-dependent genes. Mediator functions as a bridge to convey information from gene-specific regulatory proteins to the basal RNA polymerase II transcription machinery. Mediator is recruited to promoters by direct interactions with regulatory proteins and serves as a scaffold for the assembly of a functional preinitiation complex with RNA polymerase II and the general transcription factors.</text>
</comment>
<evidence type="ECO:0000256" key="9">
    <source>
        <dbReference type="RuleBase" id="RU364149"/>
    </source>
</evidence>
<evidence type="ECO:0000256" key="8">
    <source>
        <dbReference type="ARBA" id="ARBA00032015"/>
    </source>
</evidence>
<keyword evidence="6 9" id="KW-0804">Transcription</keyword>
<dbReference type="Pfam" id="PF20719">
    <property type="entry name" value="Med16_C"/>
    <property type="match status" value="1"/>
</dbReference>
<evidence type="ECO:0000256" key="4">
    <source>
        <dbReference type="ARBA" id="ARBA00023015"/>
    </source>
</evidence>
<feature type="domain" description="Mediator complex subunit 16 C-terminal" evidence="12">
    <location>
        <begin position="878"/>
        <end position="988"/>
    </location>
</feature>
<comment type="subunit">
    <text evidence="9">Component of the Mediator complex.</text>
</comment>
<accession>A0AAJ0FJ40</accession>
<evidence type="ECO:0000256" key="2">
    <source>
        <dbReference type="ARBA" id="ARBA00006543"/>
    </source>
</evidence>
<dbReference type="InterPro" id="IPR021665">
    <property type="entry name" value="Mediator_Med16_N"/>
</dbReference>
<organism evidence="13 14">
    <name type="scientific">Phialemonium atrogriseum</name>
    <dbReference type="NCBI Taxonomy" id="1093897"/>
    <lineage>
        <taxon>Eukaryota</taxon>
        <taxon>Fungi</taxon>
        <taxon>Dikarya</taxon>
        <taxon>Ascomycota</taxon>
        <taxon>Pezizomycotina</taxon>
        <taxon>Sordariomycetes</taxon>
        <taxon>Sordariomycetidae</taxon>
        <taxon>Cephalothecales</taxon>
        <taxon>Cephalothecaceae</taxon>
        <taxon>Phialemonium</taxon>
    </lineage>
</organism>
<dbReference type="GO" id="GO:0016592">
    <property type="term" value="C:mediator complex"/>
    <property type="evidence" value="ECO:0007669"/>
    <property type="project" value="InterPro"/>
</dbReference>
<evidence type="ECO:0000256" key="10">
    <source>
        <dbReference type="SAM" id="MobiDB-lite"/>
    </source>
</evidence>
<evidence type="ECO:0000256" key="6">
    <source>
        <dbReference type="ARBA" id="ARBA00023163"/>
    </source>
</evidence>